<accession>A0A0F9F2S3</accession>
<evidence type="ECO:0000313" key="1">
    <source>
        <dbReference type="EMBL" id="KKL45382.1"/>
    </source>
</evidence>
<dbReference type="AlphaFoldDB" id="A0A0F9F2S3"/>
<comment type="caution">
    <text evidence="1">The sequence shown here is derived from an EMBL/GenBank/DDBJ whole genome shotgun (WGS) entry which is preliminary data.</text>
</comment>
<name>A0A0F9F2S3_9ZZZZ</name>
<protein>
    <submittedName>
        <fullName evidence="1">Uncharacterized protein</fullName>
    </submittedName>
</protein>
<organism evidence="1">
    <name type="scientific">marine sediment metagenome</name>
    <dbReference type="NCBI Taxonomy" id="412755"/>
    <lineage>
        <taxon>unclassified sequences</taxon>
        <taxon>metagenomes</taxon>
        <taxon>ecological metagenomes</taxon>
    </lineage>
</organism>
<proteinExistence type="predicted"/>
<gene>
    <name evidence="1" type="ORF">LCGC14_2356250</name>
</gene>
<reference evidence="1" key="1">
    <citation type="journal article" date="2015" name="Nature">
        <title>Complex archaea that bridge the gap between prokaryotes and eukaryotes.</title>
        <authorList>
            <person name="Spang A."/>
            <person name="Saw J.H."/>
            <person name="Jorgensen S.L."/>
            <person name="Zaremba-Niedzwiedzka K."/>
            <person name="Martijn J."/>
            <person name="Lind A.E."/>
            <person name="van Eijk R."/>
            <person name="Schleper C."/>
            <person name="Guy L."/>
            <person name="Ettema T.J."/>
        </authorList>
    </citation>
    <scope>NUCLEOTIDE SEQUENCE</scope>
</reference>
<sequence length="87" mass="9961">MKFIMTLGCLPSNRLWDEQQQGLIWKYVIPGKIKDPILDATDVAEQNRVQQLHFPTVELSPKTKDEFIKEVTRIASNLYDSAESIGL</sequence>
<dbReference type="EMBL" id="LAZR01034410">
    <property type="protein sequence ID" value="KKL45382.1"/>
    <property type="molecule type" value="Genomic_DNA"/>
</dbReference>